<keyword evidence="1" id="KW-0472">Membrane</keyword>
<accession>A0A173Z744</accession>
<feature type="transmembrane region" description="Helical" evidence="1">
    <location>
        <begin position="1031"/>
        <end position="1050"/>
    </location>
</feature>
<evidence type="ECO:0000313" key="3">
    <source>
        <dbReference type="EMBL" id="CUN71520.1"/>
    </source>
</evidence>
<evidence type="ECO:0000256" key="1">
    <source>
        <dbReference type="SAM" id="Phobius"/>
    </source>
</evidence>
<dbReference type="EMBL" id="CYZT01000011">
    <property type="protein sequence ID" value="CUN71520.1"/>
    <property type="molecule type" value="Genomic_DNA"/>
</dbReference>
<reference evidence="3 4" key="1">
    <citation type="submission" date="2015-09" db="EMBL/GenBank/DDBJ databases">
        <authorList>
            <consortium name="Pathogen Informatics"/>
        </authorList>
    </citation>
    <scope>NUCLEOTIDE SEQUENCE [LARGE SCALE GENOMIC DNA]</scope>
    <source>
        <strain evidence="3 4">2789STDY5608854</strain>
    </source>
</reference>
<evidence type="ECO:0008006" key="5">
    <source>
        <dbReference type="Google" id="ProtNLM"/>
    </source>
</evidence>
<keyword evidence="1" id="KW-0812">Transmembrane</keyword>
<dbReference type="Proteomes" id="UP000095746">
    <property type="component" value="Unassembled WGS sequence"/>
</dbReference>
<keyword evidence="1" id="KW-1133">Transmembrane helix</keyword>
<name>A0A173Z744_FLAPL</name>
<protein>
    <recommendedName>
        <fullName evidence="5">Peptidase</fullName>
    </recommendedName>
</protein>
<feature type="chain" id="PRO_5039448553" description="Peptidase" evidence="2">
    <location>
        <begin position="35"/>
        <end position="1063"/>
    </location>
</feature>
<gene>
    <name evidence="3" type="ORF">ERS852411_00369</name>
</gene>
<sequence>MKRRNNAMMNYAKRGAALLLALVFCLGLLPPAGAEGDTITIHDASGLLKLAQSCTSDTWSQGVTVVLAADISLAGTGFSTIPVFRGTFDGAGHTISGFAWLDKGSKVGLFRTLGEGAVVKNLTLDGVVAPGGSQSQVGILAGENHGTVEQVTVTGDVTGDEDVGALVGVNGSSGVVRSCTNRASVTGNTNSGGIAGRNEGMIQSCTNLGEVNTGGNDAATNSGGIAGRNTGTVADCTNHAAVGYAHTGYNTGGIAGIQNGALLRCFNDGEILGRKDVGGIVGQFEPYVTLTYGEDPMERLDGALASLSTLMTQLSGQIHSSAGDAVDDISAIHGSLSAIQDVIHGTGSDFNTDTSAAADQVYNAVQTINGAMSGLLDEVDRLTRRASADLDEVGNQLTALRKGLKNLTGTLEDSLSDTGDSLSSTLDALEREHSGLVSELRQIADETDRLESFVKDALQAAARLDLAGILDAYKRWDVGSIDFNGHLSRISGHLEAMGSDTFHLADRLTTLWQEAGDEMGDARRDMDRAARALEKALDALNGHVKDFSQGSVEQLRVVNSQADIIEDVLNGYLDTLGDKGQERLDELDGHLDDISQRVDQMTQGAGQTNQELHATTTAIIGQLDEARKAIVELTEVPEKTVKENTSAEGAQSGPGRVVGCRNEGGIQADTNVGGIAGAVSPELSLDPEENLELDGENLLVDTTALLKAILYQCDNRGPVTAKNECAGGVLGRGEVGAALSCTSMGPVGADDGSFAGGIAGLSRGVLRSCAAQADVNGDSSLGGIAGEGRDIADCIAMTRIDGSGERLGAVAGWADGTVSGNYYLQEKAVGIDGIDYAGQTAPLSFGAFSALEGIPADFLTFRVTFQAGERVVDTVEVPYGGSLDPAAFPEVPSDGGRYGAWAPFDHNHITRSLTVEAVYEDWVTTISSGGERPLLLAEGAFSPDARLELAQRPEPVDGAAAYDYQITDGAELPDTVTLRVCADGLRGSVRAALLQDGSAVPIEAERDGSYLVLTAPTAGTLLLSASGSGTLLPWVLAAAAAAVLLALLFLRRRRKKTNVAASV</sequence>
<dbReference type="AlphaFoldDB" id="A0A173Z744"/>
<dbReference type="Gene3D" id="2.160.20.110">
    <property type="match status" value="3"/>
</dbReference>
<feature type="signal peptide" evidence="2">
    <location>
        <begin position="1"/>
        <end position="34"/>
    </location>
</feature>
<evidence type="ECO:0000313" key="4">
    <source>
        <dbReference type="Proteomes" id="UP000095746"/>
    </source>
</evidence>
<evidence type="ECO:0000256" key="2">
    <source>
        <dbReference type="SAM" id="SignalP"/>
    </source>
</evidence>
<proteinExistence type="predicted"/>
<organism evidence="3 4">
    <name type="scientific">Flavonifractor plautii</name>
    <name type="common">Fusobacterium plautii</name>
    <dbReference type="NCBI Taxonomy" id="292800"/>
    <lineage>
        <taxon>Bacteria</taxon>
        <taxon>Bacillati</taxon>
        <taxon>Bacillota</taxon>
        <taxon>Clostridia</taxon>
        <taxon>Eubacteriales</taxon>
        <taxon>Oscillospiraceae</taxon>
        <taxon>Flavonifractor</taxon>
    </lineage>
</organism>
<keyword evidence="2" id="KW-0732">Signal</keyword>